<proteinExistence type="predicted"/>
<evidence type="ECO:0000313" key="1">
    <source>
        <dbReference type="EMBL" id="KAI9914801.1"/>
    </source>
</evidence>
<keyword evidence="2" id="KW-1185">Reference proteome</keyword>
<organism evidence="1 2">
    <name type="scientific">Peronosclerospora sorghi</name>
    <dbReference type="NCBI Taxonomy" id="230839"/>
    <lineage>
        <taxon>Eukaryota</taxon>
        <taxon>Sar</taxon>
        <taxon>Stramenopiles</taxon>
        <taxon>Oomycota</taxon>
        <taxon>Peronosporomycetes</taxon>
        <taxon>Peronosporales</taxon>
        <taxon>Peronosporaceae</taxon>
        <taxon>Peronosclerospora</taxon>
    </lineage>
</organism>
<protein>
    <submittedName>
        <fullName evidence="1">Uncharacterized protein</fullName>
    </submittedName>
</protein>
<sequence>MGNMRPFVPAVSAMIGYLVCGEAVAAASASVTSTLNDEVLQVSSGRDLAHVDFDTVGKRSLRTRGDLKEFSEDESKSKNQNEEERFYLGKYATLPEYYTWFNQGLTPDDVRDNWDLYDDNVVLYLIKLGRDVVCDGYERYWMKRCKEPENRGEDFCSGAV</sequence>
<dbReference type="EMBL" id="CM047582">
    <property type="protein sequence ID" value="KAI9914801.1"/>
    <property type="molecule type" value="Genomic_DNA"/>
</dbReference>
<evidence type="ECO:0000313" key="2">
    <source>
        <dbReference type="Proteomes" id="UP001163321"/>
    </source>
</evidence>
<name>A0ACC0W904_9STRA</name>
<dbReference type="Proteomes" id="UP001163321">
    <property type="component" value="Chromosome 3"/>
</dbReference>
<accession>A0ACC0W904</accession>
<comment type="caution">
    <text evidence="1">The sequence shown here is derived from an EMBL/GenBank/DDBJ whole genome shotgun (WGS) entry which is preliminary data.</text>
</comment>
<gene>
    <name evidence="1" type="ORF">PsorP6_007256</name>
</gene>
<reference evidence="1 2" key="1">
    <citation type="journal article" date="2022" name="bioRxiv">
        <title>The genome of the oomycete Peronosclerospora sorghi, a cosmopolitan pathogen of maize and sorghum, is inflated with dispersed pseudogenes.</title>
        <authorList>
            <person name="Fletcher K."/>
            <person name="Martin F."/>
            <person name="Isakeit T."/>
            <person name="Cavanaugh K."/>
            <person name="Magill C."/>
            <person name="Michelmore R."/>
        </authorList>
    </citation>
    <scope>NUCLEOTIDE SEQUENCE [LARGE SCALE GENOMIC DNA]</scope>
    <source>
        <strain evidence="1">P6</strain>
    </source>
</reference>